<accession>A0A370WY29</accession>
<gene>
    <name evidence="1" type="ORF">DWU99_18095</name>
</gene>
<dbReference type="EMBL" id="QRBF01000008">
    <property type="protein sequence ID" value="RDS80966.1"/>
    <property type="molecule type" value="Genomic_DNA"/>
</dbReference>
<dbReference type="AlphaFoldDB" id="A0A370WY29"/>
<evidence type="ECO:0000313" key="2">
    <source>
        <dbReference type="Proteomes" id="UP000255334"/>
    </source>
</evidence>
<organism evidence="1 2">
    <name type="scientific">Dyella psychrodurans</name>
    <dbReference type="NCBI Taxonomy" id="1927960"/>
    <lineage>
        <taxon>Bacteria</taxon>
        <taxon>Pseudomonadati</taxon>
        <taxon>Pseudomonadota</taxon>
        <taxon>Gammaproteobacteria</taxon>
        <taxon>Lysobacterales</taxon>
        <taxon>Rhodanobacteraceae</taxon>
        <taxon>Dyella</taxon>
    </lineage>
</organism>
<sequence length="113" mass="12946">MLKEALNSDNLAKYNRVLDDDKGTPLLFVIPARTPTGKLRRRPENSGLSSLDFLERWLIAAAIEKNPELINNRETKFLRELHVVGIFNAKQGENTAASNNLRKALWREHKRLP</sequence>
<reference evidence="1 2" key="1">
    <citation type="submission" date="2018-07" db="EMBL/GenBank/DDBJ databases">
        <title>Dyella monticola sp. nov. and Dyella psychrodurans sp. nov. isolated from monsoon evergreen broad-leaved forest soil of Dinghu Mountain, China.</title>
        <authorList>
            <person name="Gao Z."/>
            <person name="Qiu L."/>
        </authorList>
    </citation>
    <scope>NUCLEOTIDE SEQUENCE [LARGE SCALE GENOMIC DNA]</scope>
    <source>
        <strain evidence="1 2">4MSK11</strain>
    </source>
</reference>
<comment type="caution">
    <text evidence="1">The sequence shown here is derived from an EMBL/GenBank/DDBJ whole genome shotgun (WGS) entry which is preliminary data.</text>
</comment>
<keyword evidence="2" id="KW-1185">Reference proteome</keyword>
<name>A0A370WY29_9GAMM</name>
<protein>
    <submittedName>
        <fullName evidence="1">Uncharacterized protein</fullName>
    </submittedName>
</protein>
<proteinExistence type="predicted"/>
<evidence type="ECO:0000313" key="1">
    <source>
        <dbReference type="EMBL" id="RDS80966.1"/>
    </source>
</evidence>
<dbReference type="Proteomes" id="UP000255334">
    <property type="component" value="Unassembled WGS sequence"/>
</dbReference>